<dbReference type="InterPro" id="IPR045851">
    <property type="entry name" value="AMP-bd_C_sf"/>
</dbReference>
<gene>
    <name evidence="5" type="ORF">FHW18_001820</name>
</gene>
<dbReference type="InterPro" id="IPR000873">
    <property type="entry name" value="AMP-dep_synth/lig_dom"/>
</dbReference>
<dbReference type="EMBL" id="JACBYR010000001">
    <property type="protein sequence ID" value="NYE82549.1"/>
    <property type="molecule type" value="Genomic_DNA"/>
</dbReference>
<evidence type="ECO:0000256" key="2">
    <source>
        <dbReference type="ARBA" id="ARBA00022598"/>
    </source>
</evidence>
<sequence length="530" mass="56374">MTAHALPFTPLDRLLEAHRQRFGAKPAIVDVDTGAHIGFDALAGTVDAIAARLVALGVPRGGRVMLVGDNGLDKLLMWLGAWRIGAVVCPVDLTFIGAAATVPMLTAIDPVLLLCSPDTAADALPAPWRSRVVLWGRGDLPDPQGIDLARIPATVDPSAATLPAAPGPDDLAAMCCTSGTTGLPKIIVYDHAAYWYNGLSGVDFLGLSADDRWLEFRSFNWYSAQILSLLPFLQTGMTLHVAKRFSRSRFAHWVAANQVTGCAAVPAVINILLAGSQGPAASDLGSLRIMTSSTGPLSPVQWERFEARFGVPLMNLYGSSETGWVAGNRPDRRAIGTVGQRALHADVILADANGSPCKPGQEGQIVASGIQLAIGQWTMEGKLLPIRGAPYRTRDVAVEDDAGFLHIVGRSDDLIIRGGVKMLPQEIEDVLLSYPGVIDAAAMGRPDAIFGQEVVGFVVPSPTAPFGSAPFDADALLAYAAARLPNEKTPKEIIVVDALPRSDRGKLLRDRLKALWWTATQGDTPQDDLE</sequence>
<comment type="similarity">
    <text evidence="1">Belongs to the ATP-dependent AMP-binding enzyme family.</text>
</comment>
<evidence type="ECO:0000256" key="1">
    <source>
        <dbReference type="ARBA" id="ARBA00006432"/>
    </source>
</evidence>
<protein>
    <submittedName>
        <fullName evidence="5">Acyl-coenzyme A synthetase/AMP-(Fatty) acid ligase</fullName>
    </submittedName>
</protein>
<dbReference type="InterPro" id="IPR025110">
    <property type="entry name" value="AMP-bd_C"/>
</dbReference>
<dbReference type="PANTHER" id="PTHR43201">
    <property type="entry name" value="ACYL-COA SYNTHETASE"/>
    <property type="match status" value="1"/>
</dbReference>
<organism evidence="5 6">
    <name type="scientific">Pigmentiphaga litoralis</name>
    <dbReference type="NCBI Taxonomy" id="516702"/>
    <lineage>
        <taxon>Bacteria</taxon>
        <taxon>Pseudomonadati</taxon>
        <taxon>Pseudomonadota</taxon>
        <taxon>Betaproteobacteria</taxon>
        <taxon>Burkholderiales</taxon>
        <taxon>Alcaligenaceae</taxon>
        <taxon>Pigmentiphaga</taxon>
    </lineage>
</organism>
<evidence type="ECO:0000313" key="6">
    <source>
        <dbReference type="Proteomes" id="UP000542125"/>
    </source>
</evidence>
<dbReference type="Proteomes" id="UP000542125">
    <property type="component" value="Unassembled WGS sequence"/>
</dbReference>
<feature type="domain" description="AMP-dependent synthetase/ligase" evidence="3">
    <location>
        <begin position="16"/>
        <end position="375"/>
    </location>
</feature>
<dbReference type="RefSeq" id="WP_179585533.1">
    <property type="nucleotide sequence ID" value="NZ_JACBYR010000001.1"/>
</dbReference>
<keyword evidence="2 5" id="KW-0436">Ligase</keyword>
<dbReference type="InterPro" id="IPR020845">
    <property type="entry name" value="AMP-binding_CS"/>
</dbReference>
<dbReference type="Gene3D" id="3.30.300.30">
    <property type="match status" value="1"/>
</dbReference>
<dbReference type="SUPFAM" id="SSF56801">
    <property type="entry name" value="Acetyl-CoA synthetase-like"/>
    <property type="match status" value="1"/>
</dbReference>
<dbReference type="GO" id="GO:0006631">
    <property type="term" value="P:fatty acid metabolic process"/>
    <property type="evidence" value="ECO:0007669"/>
    <property type="project" value="TreeGrafter"/>
</dbReference>
<proteinExistence type="inferred from homology"/>
<dbReference type="AlphaFoldDB" id="A0A7Y9IUL0"/>
<comment type="caution">
    <text evidence="5">The sequence shown here is derived from an EMBL/GenBank/DDBJ whole genome shotgun (WGS) entry which is preliminary data.</text>
</comment>
<evidence type="ECO:0000259" key="4">
    <source>
        <dbReference type="Pfam" id="PF13193"/>
    </source>
</evidence>
<feature type="domain" description="AMP-binding enzyme C-terminal" evidence="4">
    <location>
        <begin position="426"/>
        <end position="506"/>
    </location>
</feature>
<accession>A0A7Y9IUL0</accession>
<dbReference type="CDD" id="cd04433">
    <property type="entry name" value="AFD_class_I"/>
    <property type="match status" value="1"/>
</dbReference>
<dbReference type="GO" id="GO:0031956">
    <property type="term" value="F:medium-chain fatty acid-CoA ligase activity"/>
    <property type="evidence" value="ECO:0007669"/>
    <property type="project" value="TreeGrafter"/>
</dbReference>
<dbReference type="PANTHER" id="PTHR43201:SF5">
    <property type="entry name" value="MEDIUM-CHAIN ACYL-COA LIGASE ACSF2, MITOCHONDRIAL"/>
    <property type="match status" value="1"/>
</dbReference>
<keyword evidence="6" id="KW-1185">Reference proteome</keyword>
<evidence type="ECO:0000313" key="5">
    <source>
        <dbReference type="EMBL" id="NYE82549.1"/>
    </source>
</evidence>
<dbReference type="Gene3D" id="3.40.50.12780">
    <property type="entry name" value="N-terminal domain of ligase-like"/>
    <property type="match status" value="1"/>
</dbReference>
<dbReference type="Pfam" id="PF13193">
    <property type="entry name" value="AMP-binding_C"/>
    <property type="match status" value="1"/>
</dbReference>
<dbReference type="InterPro" id="IPR042099">
    <property type="entry name" value="ANL_N_sf"/>
</dbReference>
<evidence type="ECO:0000259" key="3">
    <source>
        <dbReference type="Pfam" id="PF00501"/>
    </source>
</evidence>
<reference evidence="5 6" key="1">
    <citation type="submission" date="2020-07" db="EMBL/GenBank/DDBJ databases">
        <title>Genomic Encyclopedia of Type Strains, Phase IV (KMG-V): Genome sequencing to study the core and pangenomes of soil and plant-associated prokaryotes.</title>
        <authorList>
            <person name="Whitman W."/>
        </authorList>
    </citation>
    <scope>NUCLEOTIDE SEQUENCE [LARGE SCALE GENOMIC DNA]</scope>
    <source>
        <strain evidence="5 6">SAS40</strain>
    </source>
</reference>
<name>A0A7Y9IUL0_9BURK</name>
<dbReference type="PROSITE" id="PS00455">
    <property type="entry name" value="AMP_BINDING"/>
    <property type="match status" value="1"/>
</dbReference>
<dbReference type="Pfam" id="PF00501">
    <property type="entry name" value="AMP-binding"/>
    <property type="match status" value="1"/>
</dbReference>